<feature type="transmembrane region" description="Helical" evidence="5">
    <location>
        <begin position="174"/>
        <end position="194"/>
    </location>
</feature>
<evidence type="ECO:0000256" key="5">
    <source>
        <dbReference type="SAM" id="Phobius"/>
    </source>
</evidence>
<dbReference type="GO" id="GO:0140359">
    <property type="term" value="F:ABC-type transporter activity"/>
    <property type="evidence" value="ECO:0007669"/>
    <property type="project" value="InterPro"/>
</dbReference>
<dbReference type="PANTHER" id="PTHR43471">
    <property type="entry name" value="ABC TRANSPORTER PERMEASE"/>
    <property type="match status" value="1"/>
</dbReference>
<dbReference type="InterPro" id="IPR013525">
    <property type="entry name" value="ABC2_TM"/>
</dbReference>
<dbReference type="Pfam" id="PF12698">
    <property type="entry name" value="ABC2_membrane_3"/>
    <property type="match status" value="1"/>
</dbReference>
<gene>
    <name evidence="7" type="ORF">SAMN02745110_00279</name>
</gene>
<keyword evidence="2 5" id="KW-0812">Transmembrane</keyword>
<proteinExistence type="predicted"/>
<evidence type="ECO:0000313" key="7">
    <source>
        <dbReference type="EMBL" id="SJZ39135.1"/>
    </source>
</evidence>
<dbReference type="OrthoDB" id="9815855at2"/>
<feature type="transmembrane region" description="Helical" evidence="5">
    <location>
        <begin position="20"/>
        <end position="39"/>
    </location>
</feature>
<protein>
    <recommendedName>
        <fullName evidence="6">ABC-2 type transporter transmembrane domain-containing protein</fullName>
    </recommendedName>
</protein>
<feature type="transmembrane region" description="Helical" evidence="5">
    <location>
        <begin position="245"/>
        <end position="266"/>
    </location>
</feature>
<accession>A0A1T4KA01</accession>
<keyword evidence="3 5" id="KW-1133">Transmembrane helix</keyword>
<dbReference type="PANTHER" id="PTHR43471:SF12">
    <property type="entry name" value="HYPOTHETICAL MEMBRANE PROTEIN, CONSERVED"/>
    <property type="match status" value="1"/>
</dbReference>
<keyword evidence="8" id="KW-1185">Reference proteome</keyword>
<feature type="transmembrane region" description="Helical" evidence="5">
    <location>
        <begin position="113"/>
        <end position="134"/>
    </location>
</feature>
<dbReference type="Proteomes" id="UP000189857">
    <property type="component" value="Unassembled WGS sequence"/>
</dbReference>
<evidence type="ECO:0000256" key="2">
    <source>
        <dbReference type="ARBA" id="ARBA00022692"/>
    </source>
</evidence>
<comment type="subcellular location">
    <subcellularLocation>
        <location evidence="1">Membrane</location>
        <topology evidence="1">Multi-pass membrane protein</topology>
    </subcellularLocation>
</comment>
<organism evidence="7 8">
    <name type="scientific">Eubacterium ruminantium</name>
    <dbReference type="NCBI Taxonomy" id="42322"/>
    <lineage>
        <taxon>Bacteria</taxon>
        <taxon>Bacillati</taxon>
        <taxon>Bacillota</taxon>
        <taxon>Clostridia</taxon>
        <taxon>Eubacteriales</taxon>
        <taxon>Eubacteriaceae</taxon>
        <taxon>Eubacterium</taxon>
    </lineage>
</organism>
<keyword evidence="4 5" id="KW-0472">Membrane</keyword>
<feature type="transmembrane region" description="Helical" evidence="5">
    <location>
        <begin position="59"/>
        <end position="84"/>
    </location>
</feature>
<feature type="transmembrane region" description="Helical" evidence="5">
    <location>
        <begin position="91"/>
        <end position="107"/>
    </location>
</feature>
<feature type="domain" description="ABC-2 type transporter transmembrane" evidence="6">
    <location>
        <begin position="53"/>
        <end position="266"/>
    </location>
</feature>
<name>A0A1T4KA01_9FIRM</name>
<evidence type="ECO:0000259" key="6">
    <source>
        <dbReference type="Pfam" id="PF12698"/>
    </source>
</evidence>
<evidence type="ECO:0000256" key="4">
    <source>
        <dbReference type="ARBA" id="ARBA00023136"/>
    </source>
</evidence>
<reference evidence="7 8" key="1">
    <citation type="submission" date="2017-02" db="EMBL/GenBank/DDBJ databases">
        <authorList>
            <person name="Peterson S.W."/>
        </authorList>
    </citation>
    <scope>NUCLEOTIDE SEQUENCE [LARGE SCALE GENOMIC DNA]</scope>
    <source>
        <strain evidence="7 8">ATCC 17233</strain>
    </source>
</reference>
<evidence type="ECO:0000256" key="1">
    <source>
        <dbReference type="ARBA" id="ARBA00004141"/>
    </source>
</evidence>
<feature type="transmembrane region" description="Helical" evidence="5">
    <location>
        <begin position="141"/>
        <end position="162"/>
    </location>
</feature>
<dbReference type="GO" id="GO:0005886">
    <property type="term" value="C:plasma membrane"/>
    <property type="evidence" value="ECO:0007669"/>
    <property type="project" value="UniProtKB-SubCell"/>
</dbReference>
<feature type="transmembrane region" description="Helical" evidence="5">
    <location>
        <begin position="206"/>
        <end position="225"/>
    </location>
</feature>
<dbReference type="AlphaFoldDB" id="A0A1T4KA01"/>
<evidence type="ECO:0000313" key="8">
    <source>
        <dbReference type="Proteomes" id="UP000189857"/>
    </source>
</evidence>
<dbReference type="RefSeq" id="WP_078785952.1">
    <property type="nucleotide sequence ID" value="NZ_FMTO01000002.1"/>
</dbReference>
<sequence>MRINPITKKEIKITARGAKFFIEFFVYELILLIAFLLSLRTIMGKERIYVTDYQKLSGLFPVVAITQLFVITMIIPVMTGAAIAGEKEKQTFDIMLTTAVSPFQIIWGKMLSAVVRVMMFIIASIPLMSLSFLSGSIQWKILFLFVLMATVYSLFVAAIGIFTSSICAKTITSIIFSYGIIFFISIGSLLWNVFERASIGRSTFSGVFLLFNPIVYFDELFYVSSDKHIVSFVANGFLDDANGTKWIILSTLAIVILSILLVLLSARKINPLKRKK</sequence>
<evidence type="ECO:0000256" key="3">
    <source>
        <dbReference type="ARBA" id="ARBA00022989"/>
    </source>
</evidence>
<dbReference type="EMBL" id="FUXA01000003">
    <property type="protein sequence ID" value="SJZ39135.1"/>
    <property type="molecule type" value="Genomic_DNA"/>
</dbReference>